<feature type="transmembrane region" description="Helical" evidence="1">
    <location>
        <begin position="15"/>
        <end position="36"/>
    </location>
</feature>
<keyword evidence="1" id="KW-0472">Membrane</keyword>
<keyword evidence="1" id="KW-1133">Transmembrane helix</keyword>
<dbReference type="AlphaFoldDB" id="A0A1Q9HN25"/>
<dbReference type="STRING" id="1381081.BIY22_16645"/>
<dbReference type="Pfam" id="PF14110">
    <property type="entry name" value="DUF4282"/>
    <property type="match status" value="1"/>
</dbReference>
<dbReference type="Proteomes" id="UP000186313">
    <property type="component" value="Unassembled WGS sequence"/>
</dbReference>
<evidence type="ECO:0000256" key="1">
    <source>
        <dbReference type="SAM" id="Phobius"/>
    </source>
</evidence>
<dbReference type="InterPro" id="IPR025557">
    <property type="entry name" value="DUF4282"/>
</dbReference>
<comment type="caution">
    <text evidence="2">The sequence shown here is derived from an EMBL/GenBank/DDBJ whole genome shotgun (WGS) entry which is preliminary data.</text>
</comment>
<name>A0A1Q9HN25_9VIBR</name>
<sequence>MKSLLFFDSMLTPKIVTFIYWLLLLVAIVSGLATMFTGYGSGAIFLGLLQLVGGAIGARIWCELMIVIFKINGNLQKLVDAKQGE</sequence>
<protein>
    <recommendedName>
        <fullName evidence="6">DUF4282 domain-containing protein</fullName>
    </recommendedName>
</protein>
<proteinExistence type="predicted"/>
<accession>A0A1Q9HN25</accession>
<feature type="transmembrane region" description="Helical" evidence="1">
    <location>
        <begin position="42"/>
        <end position="62"/>
    </location>
</feature>
<evidence type="ECO:0008006" key="6">
    <source>
        <dbReference type="Google" id="ProtNLM"/>
    </source>
</evidence>
<dbReference type="OrthoDB" id="280522at2"/>
<keyword evidence="1" id="KW-0812">Transmembrane</keyword>
<evidence type="ECO:0000313" key="3">
    <source>
        <dbReference type="EMBL" id="OLQ95315.1"/>
    </source>
</evidence>
<evidence type="ECO:0000313" key="2">
    <source>
        <dbReference type="EMBL" id="OLQ92134.1"/>
    </source>
</evidence>
<dbReference type="Proteomes" id="UP000186039">
    <property type="component" value="Unassembled WGS sequence"/>
</dbReference>
<keyword evidence="4" id="KW-1185">Reference proteome</keyword>
<evidence type="ECO:0000313" key="4">
    <source>
        <dbReference type="Proteomes" id="UP000186039"/>
    </source>
</evidence>
<reference evidence="4 5" key="1">
    <citation type="submission" date="2016-09" db="EMBL/GenBank/DDBJ databases">
        <title>Genomic Taxonomy of the Vibrionaceae.</title>
        <authorList>
            <person name="Gonzalez-Castillo A."/>
            <person name="Gomez-Gil B."/>
            <person name="Enciso-Ibarra K."/>
        </authorList>
    </citation>
    <scope>NUCLEOTIDE SEQUENCE [LARGE SCALE GENOMIC DNA]</scope>
    <source>
        <strain evidence="3 4">CAIM 1902</strain>
        <strain evidence="2 5">CAIM 703</strain>
    </source>
</reference>
<organism evidence="2 5">
    <name type="scientific">Vibrio panuliri</name>
    <dbReference type="NCBI Taxonomy" id="1381081"/>
    <lineage>
        <taxon>Bacteria</taxon>
        <taxon>Pseudomonadati</taxon>
        <taxon>Pseudomonadota</taxon>
        <taxon>Gammaproteobacteria</taxon>
        <taxon>Vibrionales</taxon>
        <taxon>Vibrionaceae</taxon>
        <taxon>Vibrio</taxon>
    </lineage>
</organism>
<evidence type="ECO:0000313" key="5">
    <source>
        <dbReference type="Proteomes" id="UP000186313"/>
    </source>
</evidence>
<dbReference type="EMBL" id="MJMJ01000005">
    <property type="protein sequence ID" value="OLQ92134.1"/>
    <property type="molecule type" value="Genomic_DNA"/>
</dbReference>
<dbReference type="EMBL" id="MJMH01000080">
    <property type="protein sequence ID" value="OLQ95315.1"/>
    <property type="molecule type" value="Genomic_DNA"/>
</dbReference>
<gene>
    <name evidence="3" type="ORF">BIY20_21200</name>
    <name evidence="2" type="ORF">BIY22_16645</name>
</gene>
<dbReference type="RefSeq" id="WP_075706600.1">
    <property type="nucleotide sequence ID" value="NZ_AP019655.1"/>
</dbReference>